<accession>A0A0B0NIN5</accession>
<reference evidence="2" key="1">
    <citation type="submission" date="2014-09" db="EMBL/GenBank/DDBJ databases">
        <authorList>
            <person name="Mudge J."/>
            <person name="Ramaraj T."/>
            <person name="Lindquist I.E."/>
            <person name="Bharti A.K."/>
            <person name="Sundararajan A."/>
            <person name="Cameron C.T."/>
            <person name="Woodward J.E."/>
            <person name="May G.D."/>
            <person name="Brubaker C."/>
            <person name="Broadhvest J."/>
            <person name="Wilkins T.A."/>
        </authorList>
    </citation>
    <scope>NUCLEOTIDE SEQUENCE</scope>
    <source>
        <strain evidence="2">cv. AKA8401</strain>
    </source>
</reference>
<evidence type="ECO:0000313" key="1">
    <source>
        <dbReference type="EMBL" id="KHG12705.1"/>
    </source>
</evidence>
<proteinExistence type="predicted"/>
<protein>
    <submittedName>
        <fullName evidence="1">Uncharacterized protein</fullName>
    </submittedName>
</protein>
<name>A0A0B0NIN5_GOSAR</name>
<sequence length="39" mass="4571">MKSSIYSFYKYMKSSIYTILCIISKSHIIYNIITCNLSV</sequence>
<dbReference type="Proteomes" id="UP000032142">
    <property type="component" value="Unassembled WGS sequence"/>
</dbReference>
<organism evidence="1 2">
    <name type="scientific">Gossypium arboreum</name>
    <name type="common">Tree cotton</name>
    <name type="synonym">Gossypium nanking</name>
    <dbReference type="NCBI Taxonomy" id="29729"/>
    <lineage>
        <taxon>Eukaryota</taxon>
        <taxon>Viridiplantae</taxon>
        <taxon>Streptophyta</taxon>
        <taxon>Embryophyta</taxon>
        <taxon>Tracheophyta</taxon>
        <taxon>Spermatophyta</taxon>
        <taxon>Magnoliopsida</taxon>
        <taxon>eudicotyledons</taxon>
        <taxon>Gunneridae</taxon>
        <taxon>Pentapetalae</taxon>
        <taxon>rosids</taxon>
        <taxon>malvids</taxon>
        <taxon>Malvales</taxon>
        <taxon>Malvaceae</taxon>
        <taxon>Malvoideae</taxon>
        <taxon>Gossypium</taxon>
    </lineage>
</organism>
<dbReference type="AlphaFoldDB" id="A0A0B0NIN5"/>
<gene>
    <name evidence="1" type="ORF">F383_17316</name>
</gene>
<evidence type="ECO:0000313" key="2">
    <source>
        <dbReference type="Proteomes" id="UP000032142"/>
    </source>
</evidence>
<keyword evidence="2" id="KW-1185">Reference proteome</keyword>
<dbReference type="EMBL" id="KN398158">
    <property type="protein sequence ID" value="KHG12705.1"/>
    <property type="molecule type" value="Genomic_DNA"/>
</dbReference>